<protein>
    <submittedName>
        <fullName evidence="2">Uncharacterized protein</fullName>
    </submittedName>
</protein>
<name>A0A1L8SZ42_9ENTE</name>
<keyword evidence="1" id="KW-0812">Transmembrane</keyword>
<dbReference type="Proteomes" id="UP000183700">
    <property type="component" value="Unassembled WGS sequence"/>
</dbReference>
<dbReference type="AlphaFoldDB" id="A0A1L8SZ42"/>
<reference evidence="2 3" key="1">
    <citation type="submission" date="2014-12" db="EMBL/GenBank/DDBJ databases">
        <title>Draft genome sequences of 29 type strains of Enterococci.</title>
        <authorList>
            <person name="Zhong Z."/>
            <person name="Sun Z."/>
            <person name="Liu W."/>
            <person name="Zhang W."/>
            <person name="Zhang H."/>
        </authorList>
    </citation>
    <scope>NUCLEOTIDE SEQUENCE [LARGE SCALE GENOMIC DNA]</scope>
    <source>
        <strain evidence="2 3">DSM 22802</strain>
    </source>
</reference>
<dbReference type="SUPFAM" id="SSF56214">
    <property type="entry name" value="4'-phosphopantetheinyl transferase"/>
    <property type="match status" value="2"/>
</dbReference>
<gene>
    <name evidence="2" type="ORF">RV00_GL000185</name>
</gene>
<dbReference type="GO" id="GO:0000287">
    <property type="term" value="F:magnesium ion binding"/>
    <property type="evidence" value="ECO:0007669"/>
    <property type="project" value="InterPro"/>
</dbReference>
<keyword evidence="1" id="KW-0472">Membrane</keyword>
<proteinExistence type="predicted"/>
<evidence type="ECO:0000313" key="2">
    <source>
        <dbReference type="EMBL" id="OJG37228.1"/>
    </source>
</evidence>
<keyword evidence="1" id="KW-1133">Transmembrane helix</keyword>
<keyword evidence="3" id="KW-1185">Reference proteome</keyword>
<dbReference type="EMBL" id="JXKM01000001">
    <property type="protein sequence ID" value="OJG37228.1"/>
    <property type="molecule type" value="Genomic_DNA"/>
</dbReference>
<evidence type="ECO:0000313" key="3">
    <source>
        <dbReference type="Proteomes" id="UP000183700"/>
    </source>
</evidence>
<accession>A0A1L8SZ42</accession>
<comment type="caution">
    <text evidence="2">The sequence shown here is derived from an EMBL/GenBank/DDBJ whole genome shotgun (WGS) entry which is preliminary data.</text>
</comment>
<feature type="transmembrane region" description="Helical" evidence="1">
    <location>
        <begin position="39"/>
        <end position="56"/>
    </location>
</feature>
<evidence type="ECO:0000256" key="1">
    <source>
        <dbReference type="SAM" id="Phobius"/>
    </source>
</evidence>
<dbReference type="InterPro" id="IPR037143">
    <property type="entry name" value="4-PPantetheinyl_Trfase_dom_sf"/>
</dbReference>
<organism evidence="2 3">
    <name type="scientific">Enterococcus devriesei</name>
    <dbReference type="NCBI Taxonomy" id="319970"/>
    <lineage>
        <taxon>Bacteria</taxon>
        <taxon>Bacillati</taxon>
        <taxon>Bacillota</taxon>
        <taxon>Bacilli</taxon>
        <taxon>Lactobacillales</taxon>
        <taxon>Enterococcaceae</taxon>
        <taxon>Enterococcus</taxon>
    </lineage>
</organism>
<sequence length="206" mass="24440">MVIYQVKEMLYDEVMKFVKSNAPKRFRYSNRFYKKADRYNSAVAYVLLCIAYGFIIKEFEVGKHGKPYFKTFAQYLSISHSGSIVTVGISDNEIAIDCEYKQSVDEFIIEKTFTKKEKKLVEKQYMKESAIWTAKEAISKFWNEDWYSYPRTEITIEENIIYDQNNPNLLLEFIDLENCSICIVSEDEDKSEVYWIIENDIKKMVE</sequence>
<dbReference type="GO" id="GO:0008897">
    <property type="term" value="F:holo-[acyl-carrier-protein] synthase activity"/>
    <property type="evidence" value="ECO:0007669"/>
    <property type="project" value="InterPro"/>
</dbReference>
<dbReference type="STRING" id="319970.RV00_GL000185"/>
<dbReference type="Gene3D" id="3.90.470.20">
    <property type="entry name" value="4'-phosphopantetheinyl transferase domain"/>
    <property type="match status" value="1"/>
</dbReference>